<comment type="caution">
    <text evidence="1">The sequence shown here is derived from an EMBL/GenBank/DDBJ whole genome shotgun (WGS) entry which is preliminary data.</text>
</comment>
<evidence type="ECO:0008006" key="2">
    <source>
        <dbReference type="Google" id="ProtNLM"/>
    </source>
</evidence>
<name>X1PE05_9ZZZZ</name>
<proteinExistence type="predicted"/>
<gene>
    <name evidence="1" type="ORF">S06H3_60034</name>
</gene>
<protein>
    <recommendedName>
        <fullName evidence="2">Leucine-binding protein domain-containing protein</fullName>
    </recommendedName>
</protein>
<evidence type="ECO:0000313" key="1">
    <source>
        <dbReference type="EMBL" id="GAI54063.1"/>
    </source>
</evidence>
<feature type="non-terminal residue" evidence="1">
    <location>
        <position position="84"/>
    </location>
</feature>
<dbReference type="InterPro" id="IPR028082">
    <property type="entry name" value="Peripla_BP_I"/>
</dbReference>
<dbReference type="SUPFAM" id="SSF53822">
    <property type="entry name" value="Periplasmic binding protein-like I"/>
    <property type="match status" value="1"/>
</dbReference>
<dbReference type="AlphaFoldDB" id="X1PE05"/>
<dbReference type="EMBL" id="BARV01039105">
    <property type="protein sequence ID" value="GAI54063.1"/>
    <property type="molecule type" value="Genomic_DNA"/>
</dbReference>
<dbReference type="Gene3D" id="3.40.50.2300">
    <property type="match status" value="1"/>
</dbReference>
<organism evidence="1">
    <name type="scientific">marine sediment metagenome</name>
    <dbReference type="NCBI Taxonomy" id="412755"/>
    <lineage>
        <taxon>unclassified sequences</taxon>
        <taxon>metagenomes</taxon>
        <taxon>ecological metagenomes</taxon>
    </lineage>
</organism>
<reference evidence="1" key="1">
    <citation type="journal article" date="2014" name="Front. Microbiol.">
        <title>High frequency of phylogenetically diverse reductive dehalogenase-homologous genes in deep subseafloor sedimentary metagenomes.</title>
        <authorList>
            <person name="Kawai M."/>
            <person name="Futagami T."/>
            <person name="Toyoda A."/>
            <person name="Takaki Y."/>
            <person name="Nishi S."/>
            <person name="Hori S."/>
            <person name="Arai W."/>
            <person name="Tsubouchi T."/>
            <person name="Morono Y."/>
            <person name="Uchiyama I."/>
            <person name="Ito T."/>
            <person name="Fujiyama A."/>
            <person name="Inagaki F."/>
            <person name="Takami H."/>
        </authorList>
    </citation>
    <scope>NUCLEOTIDE SEQUENCE</scope>
    <source>
        <strain evidence="1">Expedition CK06-06</strain>
    </source>
</reference>
<accession>X1PE05</accession>
<sequence length="84" mass="9362">MGGRPVEWIVEDEGGFDMALALDKAKKLVEADKVEIMVGPFFGGSHFSVLPYTSAIPMVDMIYTQTARKPEELKNKYAFWMSSG</sequence>